<sequence>MKHDKGFLQRILKSIEKGPLRMTRKRERLLGALVAIDRPVSAAELRDKADLPESDLVTVYRTLEAFEGIGIIQRIPLEDSGYLFELTEPDDHHHHFMCRECHRTERLDFCLAQELEAQAQKLGFTEVTHMMEVYGICEDCQPGSASDN</sequence>
<dbReference type="GO" id="GO:0003700">
    <property type="term" value="F:DNA-binding transcription factor activity"/>
    <property type="evidence" value="ECO:0007669"/>
    <property type="project" value="InterPro"/>
</dbReference>
<dbReference type="SUPFAM" id="SSF46785">
    <property type="entry name" value="Winged helix' DNA-binding domain"/>
    <property type="match status" value="1"/>
</dbReference>
<evidence type="ECO:0000256" key="5">
    <source>
        <dbReference type="ARBA" id="ARBA00023125"/>
    </source>
</evidence>
<evidence type="ECO:0000256" key="3">
    <source>
        <dbReference type="ARBA" id="ARBA00022833"/>
    </source>
</evidence>
<dbReference type="Gene3D" id="1.10.10.10">
    <property type="entry name" value="Winged helix-like DNA-binding domain superfamily/Winged helix DNA-binding domain"/>
    <property type="match status" value="1"/>
</dbReference>
<evidence type="ECO:0000256" key="7">
    <source>
        <dbReference type="PIRSR" id="PIRSR602481-1"/>
    </source>
</evidence>
<dbReference type="InterPro" id="IPR002481">
    <property type="entry name" value="FUR"/>
</dbReference>
<keyword evidence="2" id="KW-0678">Repressor</keyword>
<accession>A0AAQ3L6I8</accession>
<feature type="binding site" evidence="7">
    <location>
        <position position="98"/>
    </location>
    <ligand>
        <name>Zn(2+)</name>
        <dbReference type="ChEBI" id="CHEBI:29105"/>
    </ligand>
</feature>
<feature type="binding site" evidence="8">
    <location>
        <position position="92"/>
    </location>
    <ligand>
        <name>Fe cation</name>
        <dbReference type="ChEBI" id="CHEBI:24875"/>
    </ligand>
</feature>
<evidence type="ECO:0000256" key="1">
    <source>
        <dbReference type="ARBA" id="ARBA00007957"/>
    </source>
</evidence>
<dbReference type="GO" id="GO:1900376">
    <property type="term" value="P:regulation of secondary metabolite biosynthetic process"/>
    <property type="evidence" value="ECO:0007669"/>
    <property type="project" value="TreeGrafter"/>
</dbReference>
<dbReference type="GO" id="GO:0008270">
    <property type="term" value="F:zinc ion binding"/>
    <property type="evidence" value="ECO:0007669"/>
    <property type="project" value="TreeGrafter"/>
</dbReference>
<dbReference type="InterPro" id="IPR043135">
    <property type="entry name" value="Fur_C"/>
</dbReference>
<keyword evidence="3 7" id="KW-0862">Zinc</keyword>
<keyword evidence="7" id="KW-0479">Metal-binding</keyword>
<evidence type="ECO:0000313" key="9">
    <source>
        <dbReference type="EMBL" id="WOO39906.1"/>
    </source>
</evidence>
<feature type="binding site" evidence="7">
    <location>
        <position position="137"/>
    </location>
    <ligand>
        <name>Zn(2+)</name>
        <dbReference type="ChEBI" id="CHEBI:29105"/>
    </ligand>
</feature>
<dbReference type="Proteomes" id="UP001304300">
    <property type="component" value="Chromosome"/>
</dbReference>
<evidence type="ECO:0000313" key="10">
    <source>
        <dbReference type="Proteomes" id="UP001304300"/>
    </source>
</evidence>
<dbReference type="Gene3D" id="3.30.1490.190">
    <property type="match status" value="1"/>
</dbReference>
<dbReference type="GO" id="GO:0000976">
    <property type="term" value="F:transcription cis-regulatory region binding"/>
    <property type="evidence" value="ECO:0007669"/>
    <property type="project" value="TreeGrafter"/>
</dbReference>
<comment type="cofactor">
    <cofactor evidence="8">
        <name>Mn(2+)</name>
        <dbReference type="ChEBI" id="CHEBI:29035"/>
    </cofactor>
    <cofactor evidence="8">
        <name>Fe(2+)</name>
        <dbReference type="ChEBI" id="CHEBI:29033"/>
    </cofactor>
    <text evidence="8">Binds 1 Mn(2+) or Fe(2+) ion per subunit.</text>
</comment>
<gene>
    <name evidence="9" type="ORF">RZN69_14870</name>
</gene>
<dbReference type="KEGG" id="puo:RZN69_14870"/>
<dbReference type="PANTHER" id="PTHR33202">
    <property type="entry name" value="ZINC UPTAKE REGULATION PROTEIN"/>
    <property type="match status" value="1"/>
</dbReference>
<dbReference type="GO" id="GO:0045892">
    <property type="term" value="P:negative regulation of DNA-templated transcription"/>
    <property type="evidence" value="ECO:0007669"/>
    <property type="project" value="TreeGrafter"/>
</dbReference>
<feature type="binding site" evidence="8">
    <location>
        <position position="129"/>
    </location>
    <ligand>
        <name>Fe cation</name>
        <dbReference type="ChEBI" id="CHEBI:24875"/>
    </ligand>
</feature>
<dbReference type="RefSeq" id="WP_317831954.1">
    <property type="nucleotide sequence ID" value="NZ_CP136920.1"/>
</dbReference>
<keyword evidence="4" id="KW-0805">Transcription regulation</keyword>
<dbReference type="InterPro" id="IPR036388">
    <property type="entry name" value="WH-like_DNA-bd_sf"/>
</dbReference>
<comment type="cofactor">
    <cofactor evidence="7">
        <name>Zn(2+)</name>
        <dbReference type="ChEBI" id="CHEBI:29105"/>
    </cofactor>
    <text evidence="7">Binds 1 zinc ion per subunit.</text>
</comment>
<comment type="similarity">
    <text evidence="1">Belongs to the Fur family.</text>
</comment>
<dbReference type="AlphaFoldDB" id="A0AAQ3L6I8"/>
<feature type="binding site" evidence="7">
    <location>
        <position position="140"/>
    </location>
    <ligand>
        <name>Zn(2+)</name>
        <dbReference type="ChEBI" id="CHEBI:29105"/>
    </ligand>
</feature>
<protein>
    <submittedName>
        <fullName evidence="9">Fur family transcriptional regulator</fullName>
    </submittedName>
</protein>
<keyword evidence="8" id="KW-0408">Iron</keyword>
<keyword evidence="6" id="KW-0804">Transcription</keyword>
<dbReference type="InterPro" id="IPR036390">
    <property type="entry name" value="WH_DNA-bd_sf"/>
</dbReference>
<dbReference type="PANTHER" id="PTHR33202:SF7">
    <property type="entry name" value="FERRIC UPTAKE REGULATION PROTEIN"/>
    <property type="match status" value="1"/>
</dbReference>
<organism evidence="9 10">
    <name type="scientific">Rubellicoccus peritrichatus</name>
    <dbReference type="NCBI Taxonomy" id="3080537"/>
    <lineage>
        <taxon>Bacteria</taxon>
        <taxon>Pseudomonadati</taxon>
        <taxon>Verrucomicrobiota</taxon>
        <taxon>Opitutia</taxon>
        <taxon>Puniceicoccales</taxon>
        <taxon>Cerasicoccaceae</taxon>
        <taxon>Rubellicoccus</taxon>
    </lineage>
</organism>
<evidence type="ECO:0000256" key="4">
    <source>
        <dbReference type="ARBA" id="ARBA00023015"/>
    </source>
</evidence>
<evidence type="ECO:0000256" key="8">
    <source>
        <dbReference type="PIRSR" id="PIRSR602481-2"/>
    </source>
</evidence>
<dbReference type="Pfam" id="PF01475">
    <property type="entry name" value="FUR"/>
    <property type="match status" value="1"/>
</dbReference>
<evidence type="ECO:0000256" key="2">
    <source>
        <dbReference type="ARBA" id="ARBA00022491"/>
    </source>
</evidence>
<keyword evidence="10" id="KW-1185">Reference proteome</keyword>
<keyword evidence="5" id="KW-0238">DNA-binding</keyword>
<reference evidence="9 10" key="1">
    <citation type="submission" date="2023-10" db="EMBL/GenBank/DDBJ databases">
        <title>Rubellicoccus peritrichatus gen. nov., sp. nov., isolated from an algae of coral reef tank.</title>
        <authorList>
            <person name="Luo J."/>
        </authorList>
    </citation>
    <scope>NUCLEOTIDE SEQUENCE [LARGE SCALE GENOMIC DNA]</scope>
    <source>
        <strain evidence="9 10">CR14</strain>
    </source>
</reference>
<dbReference type="EMBL" id="CP136920">
    <property type="protein sequence ID" value="WOO39906.1"/>
    <property type="molecule type" value="Genomic_DNA"/>
</dbReference>
<proteinExistence type="inferred from homology"/>
<dbReference type="CDD" id="cd07153">
    <property type="entry name" value="Fur_like"/>
    <property type="match status" value="1"/>
</dbReference>
<name>A0AAQ3L6I8_9BACT</name>
<feature type="binding site" evidence="7">
    <location>
        <position position="101"/>
    </location>
    <ligand>
        <name>Zn(2+)</name>
        <dbReference type="ChEBI" id="CHEBI:29105"/>
    </ligand>
</feature>
<evidence type="ECO:0000256" key="6">
    <source>
        <dbReference type="ARBA" id="ARBA00023163"/>
    </source>
</evidence>